<evidence type="ECO:0000313" key="1">
    <source>
        <dbReference type="EMBL" id="BCB78206.1"/>
    </source>
</evidence>
<name>A0A6F8XWJ4_9ACTN</name>
<reference evidence="1 2" key="1">
    <citation type="submission" date="2020-03" db="EMBL/GenBank/DDBJ databases">
        <title>Whole genome shotgun sequence of Phytohabitans flavus NBRC 107702.</title>
        <authorList>
            <person name="Komaki H."/>
            <person name="Tamura T."/>
        </authorList>
    </citation>
    <scope>NUCLEOTIDE SEQUENCE [LARGE SCALE GENOMIC DNA]</scope>
    <source>
        <strain evidence="1 2">NBRC 107702</strain>
    </source>
</reference>
<gene>
    <name evidence="1" type="ORF">Pflav_046160</name>
</gene>
<dbReference type="Proteomes" id="UP000502508">
    <property type="component" value="Chromosome"/>
</dbReference>
<organism evidence="1 2">
    <name type="scientific">Phytohabitans flavus</name>
    <dbReference type="NCBI Taxonomy" id="1076124"/>
    <lineage>
        <taxon>Bacteria</taxon>
        <taxon>Bacillati</taxon>
        <taxon>Actinomycetota</taxon>
        <taxon>Actinomycetes</taxon>
        <taxon>Micromonosporales</taxon>
        <taxon>Micromonosporaceae</taxon>
    </lineage>
</organism>
<reference evidence="1 2" key="2">
    <citation type="submission" date="2020-03" db="EMBL/GenBank/DDBJ databases">
        <authorList>
            <person name="Ichikawa N."/>
            <person name="Kimura A."/>
            <person name="Kitahashi Y."/>
            <person name="Uohara A."/>
        </authorList>
    </citation>
    <scope>NUCLEOTIDE SEQUENCE [LARGE SCALE GENOMIC DNA]</scope>
    <source>
        <strain evidence="1 2">NBRC 107702</strain>
    </source>
</reference>
<evidence type="ECO:0008006" key="3">
    <source>
        <dbReference type="Google" id="ProtNLM"/>
    </source>
</evidence>
<dbReference type="EMBL" id="AP022870">
    <property type="protein sequence ID" value="BCB78206.1"/>
    <property type="molecule type" value="Genomic_DNA"/>
</dbReference>
<protein>
    <recommendedName>
        <fullName evidence="3">Lipoprotein</fullName>
    </recommendedName>
</protein>
<evidence type="ECO:0000313" key="2">
    <source>
        <dbReference type="Proteomes" id="UP000502508"/>
    </source>
</evidence>
<dbReference type="AlphaFoldDB" id="A0A6F8XWJ4"/>
<keyword evidence="2" id="KW-1185">Reference proteome</keyword>
<sequence length="250" mass="25414">MIVGMTKHRPTTARVATVAAAVVLGGFTLGCGFVQNAVDTAQTLGEFSDRLGKSAELTYTAEYKTNDASVTFVQQPPNSAVLSTDSRLIFTPKAMIMCDKGECQQAPNTAAVAGPDDANLVAAVGGAGFLTPELALGLVAAAAIVPGTDVSTSEREIAGQNSLCADVDGIEDPQAGAQSGDMKSFSVCVTDTGLLSSFSGETHGGEKTAIEMVSYSDQVDPAAFAPPKGAKVVEVTDLTAQAFADATAGK</sequence>
<dbReference type="PROSITE" id="PS51257">
    <property type="entry name" value="PROKAR_LIPOPROTEIN"/>
    <property type="match status" value="1"/>
</dbReference>
<dbReference type="KEGG" id="pfla:Pflav_046160"/>
<proteinExistence type="predicted"/>
<accession>A0A6F8XWJ4</accession>